<dbReference type="Gene3D" id="3.30.1460.50">
    <property type="match status" value="1"/>
</dbReference>
<evidence type="ECO:0000256" key="5">
    <source>
        <dbReference type="ARBA" id="ARBA00023006"/>
    </source>
</evidence>
<dbReference type="GO" id="GO:0005829">
    <property type="term" value="C:cytosol"/>
    <property type="evidence" value="ECO:0007669"/>
    <property type="project" value="TreeGrafter"/>
</dbReference>
<comment type="similarity">
    <text evidence="1">Belongs to the ATG10 family.</text>
</comment>
<dbReference type="GO" id="GO:0032446">
    <property type="term" value="P:protein modification by small protein conjugation"/>
    <property type="evidence" value="ECO:0007669"/>
    <property type="project" value="TreeGrafter"/>
</dbReference>
<dbReference type="AlphaFoldDB" id="A0A9J5XGD0"/>
<dbReference type="Proteomes" id="UP000824120">
    <property type="component" value="Chromosome 9"/>
</dbReference>
<keyword evidence="4" id="KW-0833">Ubl conjugation pathway</keyword>
<dbReference type="GO" id="GO:0000045">
    <property type="term" value="P:autophagosome assembly"/>
    <property type="evidence" value="ECO:0007669"/>
    <property type="project" value="TreeGrafter"/>
</dbReference>
<dbReference type="EMBL" id="JACXVP010000009">
    <property type="protein sequence ID" value="KAG5586230.1"/>
    <property type="molecule type" value="Genomic_DNA"/>
</dbReference>
<evidence type="ECO:0000313" key="8">
    <source>
        <dbReference type="Proteomes" id="UP000824120"/>
    </source>
</evidence>
<keyword evidence="3" id="KW-0808">Transferase</keyword>
<dbReference type="OrthoDB" id="4089664at2759"/>
<evidence type="ECO:0000256" key="2">
    <source>
        <dbReference type="ARBA" id="ARBA00021099"/>
    </source>
</evidence>
<evidence type="ECO:0000256" key="6">
    <source>
        <dbReference type="ARBA" id="ARBA00029833"/>
    </source>
</evidence>
<name>A0A9J5XGD0_SOLCO</name>
<proteinExistence type="inferred from homology"/>
<evidence type="ECO:0000256" key="3">
    <source>
        <dbReference type="ARBA" id="ARBA00022679"/>
    </source>
</evidence>
<dbReference type="InterPro" id="IPR007135">
    <property type="entry name" value="Atg3/Atg10"/>
</dbReference>
<dbReference type="PANTHER" id="PTHR14957">
    <property type="entry name" value="UBIQUITIN-LIKE-CONJUGATING ENZYME ATG10"/>
    <property type="match status" value="1"/>
</dbReference>
<sequence>MVEHCHDFPLKVQKDSKERHHYDFHVIYSSSFRVPVLYFRAYCSDGEPLAIEDLEKDFPAYTAQELAVSKWTFITWEKSFFAPTAKSSPPFVAWHHPSDSPQADEDLPYLEHPYLNRPWYTLHPCGTSEWMKLLFSNEPSVVSQGGVAIEKYLTSWFSVVSPVFGFKIPLKFSTFMNSTPSKSGNVATVI</sequence>
<protein>
    <recommendedName>
        <fullName evidence="2">Ubiquitin-like-conjugating enzyme ATG10</fullName>
    </recommendedName>
    <alternativeName>
        <fullName evidence="6">Autophagy-related protein 10</fullName>
    </alternativeName>
</protein>
<dbReference type="GO" id="GO:0000422">
    <property type="term" value="P:autophagy of mitochondrion"/>
    <property type="evidence" value="ECO:0007669"/>
    <property type="project" value="TreeGrafter"/>
</dbReference>
<evidence type="ECO:0000256" key="4">
    <source>
        <dbReference type="ARBA" id="ARBA00022786"/>
    </source>
</evidence>
<dbReference type="GO" id="GO:0061651">
    <property type="term" value="F:Atg12 conjugating enzyme activity"/>
    <property type="evidence" value="ECO:0007669"/>
    <property type="project" value="TreeGrafter"/>
</dbReference>
<reference evidence="7 8" key="1">
    <citation type="submission" date="2020-09" db="EMBL/GenBank/DDBJ databases">
        <title>De no assembly of potato wild relative species, Solanum commersonii.</title>
        <authorList>
            <person name="Cho K."/>
        </authorList>
    </citation>
    <scope>NUCLEOTIDE SEQUENCE [LARGE SCALE GENOMIC DNA]</scope>
    <source>
        <strain evidence="7">LZ3.2</strain>
        <tissue evidence="7">Leaf</tissue>
    </source>
</reference>
<evidence type="ECO:0000313" key="7">
    <source>
        <dbReference type="EMBL" id="KAG5586230.1"/>
    </source>
</evidence>
<accession>A0A9J5XGD0</accession>
<organism evidence="7 8">
    <name type="scientific">Solanum commersonii</name>
    <name type="common">Commerson's wild potato</name>
    <name type="synonym">Commerson's nightshade</name>
    <dbReference type="NCBI Taxonomy" id="4109"/>
    <lineage>
        <taxon>Eukaryota</taxon>
        <taxon>Viridiplantae</taxon>
        <taxon>Streptophyta</taxon>
        <taxon>Embryophyta</taxon>
        <taxon>Tracheophyta</taxon>
        <taxon>Spermatophyta</taxon>
        <taxon>Magnoliopsida</taxon>
        <taxon>eudicotyledons</taxon>
        <taxon>Gunneridae</taxon>
        <taxon>Pentapetalae</taxon>
        <taxon>asterids</taxon>
        <taxon>lamiids</taxon>
        <taxon>Solanales</taxon>
        <taxon>Solanaceae</taxon>
        <taxon>Solanoideae</taxon>
        <taxon>Solaneae</taxon>
        <taxon>Solanum</taxon>
    </lineage>
</organism>
<dbReference type="PANTHER" id="PTHR14957:SF1">
    <property type="entry name" value="UBIQUITIN-LIKE-CONJUGATING ENZYME ATG10"/>
    <property type="match status" value="1"/>
</dbReference>
<keyword evidence="8" id="KW-1185">Reference proteome</keyword>
<gene>
    <name evidence="7" type="ORF">H5410_046664</name>
</gene>
<evidence type="ECO:0000256" key="1">
    <source>
        <dbReference type="ARBA" id="ARBA00005696"/>
    </source>
</evidence>
<dbReference type="Pfam" id="PF03987">
    <property type="entry name" value="Autophagy_act_C"/>
    <property type="match status" value="1"/>
</dbReference>
<keyword evidence="5" id="KW-0072">Autophagy</keyword>
<comment type="caution">
    <text evidence="7">The sequence shown here is derived from an EMBL/GenBank/DDBJ whole genome shotgun (WGS) entry which is preliminary data.</text>
</comment>